<dbReference type="SUPFAM" id="SSF52821">
    <property type="entry name" value="Rhodanese/Cell cycle control phosphatase"/>
    <property type="match status" value="1"/>
</dbReference>
<organism evidence="4 5">
    <name type="scientific">Flemingia macrophylla</name>
    <dbReference type="NCBI Taxonomy" id="520843"/>
    <lineage>
        <taxon>Eukaryota</taxon>
        <taxon>Viridiplantae</taxon>
        <taxon>Streptophyta</taxon>
        <taxon>Embryophyta</taxon>
        <taxon>Tracheophyta</taxon>
        <taxon>Spermatophyta</taxon>
        <taxon>Magnoliopsida</taxon>
        <taxon>eudicotyledons</taxon>
        <taxon>Gunneridae</taxon>
        <taxon>Pentapetalae</taxon>
        <taxon>rosids</taxon>
        <taxon>fabids</taxon>
        <taxon>Fabales</taxon>
        <taxon>Fabaceae</taxon>
        <taxon>Papilionoideae</taxon>
        <taxon>50 kb inversion clade</taxon>
        <taxon>NPAAA clade</taxon>
        <taxon>indigoferoid/millettioid clade</taxon>
        <taxon>Phaseoleae</taxon>
        <taxon>Flemingia</taxon>
    </lineage>
</organism>
<evidence type="ECO:0000259" key="3">
    <source>
        <dbReference type="PROSITE" id="PS50206"/>
    </source>
</evidence>
<evidence type="ECO:0000313" key="4">
    <source>
        <dbReference type="EMBL" id="KAL2337002.1"/>
    </source>
</evidence>
<dbReference type="Gene3D" id="3.40.250.10">
    <property type="entry name" value="Rhodanese-like domain"/>
    <property type="match status" value="1"/>
</dbReference>
<evidence type="ECO:0000313" key="5">
    <source>
        <dbReference type="Proteomes" id="UP001603857"/>
    </source>
</evidence>
<dbReference type="PANTHER" id="PTHR34209:SF3">
    <property type="entry name" value="RHODANESE_CELL CYCLE CONTROL PHOSPHATASE SUPERFAMILY PROTEIN"/>
    <property type="match status" value="1"/>
</dbReference>
<feature type="domain" description="Rhodanese" evidence="3">
    <location>
        <begin position="162"/>
        <end position="233"/>
    </location>
</feature>
<evidence type="ECO:0000256" key="2">
    <source>
        <dbReference type="SAM" id="MobiDB-lite"/>
    </source>
</evidence>
<dbReference type="EMBL" id="JBGMDY010000004">
    <property type="protein sequence ID" value="KAL2337002.1"/>
    <property type="molecule type" value="Genomic_DNA"/>
</dbReference>
<dbReference type="PANTHER" id="PTHR34209">
    <property type="entry name" value="RHODANESE/CELL CYCLE CONTROL PHOSPHATASE SUPERFAMILY PROTEIN"/>
    <property type="match status" value="1"/>
</dbReference>
<feature type="region of interest" description="Disordered" evidence="2">
    <location>
        <begin position="368"/>
        <end position="398"/>
    </location>
</feature>
<dbReference type="Proteomes" id="UP001603857">
    <property type="component" value="Unassembled WGS sequence"/>
</dbReference>
<feature type="region of interest" description="Disordered" evidence="2">
    <location>
        <begin position="69"/>
        <end position="92"/>
    </location>
</feature>
<sequence length="398" mass="45571">MNSLSWRGHEKYSRAWRGDDTLLNLERHSDSPLEDQAPTEEAVGRHLDRWVNSFIYRLVRQQTYHRPVKQMKGGRCRPPNLSRTPNKAQKAQNFEEMPSLRDFKPKVQPRTLEISLYSRPRSLERRQEEVRLPTHHAESECHVDSSIRKLLKGGRDLYDSLIAAIIRNLKIVKDSSRVIVLDADGTRSKGIARSLRKIGVKASLSIPAAIFANPYVVQGGFQSWTKQGIRIKELKPETALSILNEFRTLCLTEKPKQHQVQKVSTSTLCLISKSRECLEETEDLSIEVGAKSDKAVTTTLLIDSETSNSTPAIIEKILRLEQAVRQSREEARRSREEARQSREQNERLQRQFESLFNAVLPLLPSDTQQLLQQQANMQPDNEDDQQPSSAAEHYGNDY</sequence>
<evidence type="ECO:0000256" key="1">
    <source>
        <dbReference type="SAM" id="Coils"/>
    </source>
</evidence>
<accession>A0ABD1MMG8</accession>
<dbReference type="InterPro" id="IPR036873">
    <property type="entry name" value="Rhodanese-like_dom_sf"/>
</dbReference>
<feature type="coiled-coil region" evidence="1">
    <location>
        <begin position="317"/>
        <end position="358"/>
    </location>
</feature>
<dbReference type="AlphaFoldDB" id="A0ABD1MMG8"/>
<feature type="compositionally biased region" description="Polar residues" evidence="2">
    <location>
        <begin position="81"/>
        <end position="92"/>
    </location>
</feature>
<protein>
    <recommendedName>
        <fullName evidence="3">Rhodanese domain-containing protein</fullName>
    </recommendedName>
</protein>
<reference evidence="4 5" key="1">
    <citation type="submission" date="2024-08" db="EMBL/GenBank/DDBJ databases">
        <title>Insights into the chromosomal genome structure of Flemingia macrophylla.</title>
        <authorList>
            <person name="Ding Y."/>
            <person name="Zhao Y."/>
            <person name="Bi W."/>
            <person name="Wu M."/>
            <person name="Zhao G."/>
            <person name="Gong Y."/>
            <person name="Li W."/>
            <person name="Zhang P."/>
        </authorList>
    </citation>
    <scope>NUCLEOTIDE SEQUENCE [LARGE SCALE GENOMIC DNA]</scope>
    <source>
        <strain evidence="4">DYQJB</strain>
        <tissue evidence="4">Leaf</tissue>
    </source>
</reference>
<dbReference type="PROSITE" id="PS50206">
    <property type="entry name" value="RHODANESE_3"/>
    <property type="match status" value="1"/>
</dbReference>
<keyword evidence="1" id="KW-0175">Coiled coil</keyword>
<gene>
    <name evidence="4" type="ORF">Fmac_011448</name>
</gene>
<comment type="caution">
    <text evidence="4">The sequence shown here is derived from an EMBL/GenBank/DDBJ whole genome shotgun (WGS) entry which is preliminary data.</text>
</comment>
<dbReference type="InterPro" id="IPR044690">
    <property type="entry name" value="CAS_plant"/>
</dbReference>
<name>A0ABD1MMG8_9FABA</name>
<proteinExistence type="predicted"/>
<keyword evidence="5" id="KW-1185">Reference proteome</keyword>
<dbReference type="InterPro" id="IPR001763">
    <property type="entry name" value="Rhodanese-like_dom"/>
</dbReference>